<comment type="caution">
    <text evidence="3">The sequence shown here is derived from an EMBL/GenBank/DDBJ whole genome shotgun (WGS) entry which is preliminary data.</text>
</comment>
<dbReference type="PANTHER" id="PTHR22014">
    <property type="entry name" value="RNA-BINDING PROTEIN 33"/>
    <property type="match status" value="1"/>
</dbReference>
<dbReference type="Proteomes" id="UP001479290">
    <property type="component" value="Unassembled WGS sequence"/>
</dbReference>
<feature type="compositionally biased region" description="Acidic residues" evidence="1">
    <location>
        <begin position="1"/>
        <end position="12"/>
    </location>
</feature>
<evidence type="ECO:0000259" key="2">
    <source>
        <dbReference type="SMART" id="SM00360"/>
    </source>
</evidence>
<dbReference type="InterPro" id="IPR039878">
    <property type="entry name" value="RBM33"/>
</dbReference>
<dbReference type="GO" id="GO:0003723">
    <property type="term" value="F:RNA binding"/>
    <property type="evidence" value="ECO:0007669"/>
    <property type="project" value="InterPro"/>
</dbReference>
<feature type="compositionally biased region" description="Basic and acidic residues" evidence="1">
    <location>
        <begin position="236"/>
        <end position="251"/>
    </location>
</feature>
<feature type="compositionally biased region" description="Polar residues" evidence="1">
    <location>
        <begin position="921"/>
        <end position="938"/>
    </location>
</feature>
<feature type="region of interest" description="Disordered" evidence="1">
    <location>
        <begin position="1040"/>
        <end position="1062"/>
    </location>
</feature>
<dbReference type="InterPro" id="IPR035979">
    <property type="entry name" value="RBD_domain_sf"/>
</dbReference>
<feature type="compositionally biased region" description="Low complexity" evidence="1">
    <location>
        <begin position="792"/>
        <end position="801"/>
    </location>
</feature>
<feature type="compositionally biased region" description="Polar residues" evidence="1">
    <location>
        <begin position="75"/>
        <end position="84"/>
    </location>
</feature>
<feature type="compositionally biased region" description="Low complexity" evidence="1">
    <location>
        <begin position="891"/>
        <end position="911"/>
    </location>
</feature>
<dbReference type="Gene3D" id="3.30.70.330">
    <property type="match status" value="1"/>
</dbReference>
<evidence type="ECO:0000256" key="1">
    <source>
        <dbReference type="SAM" id="MobiDB-lite"/>
    </source>
</evidence>
<proteinExistence type="predicted"/>
<sequence>MATNTGDDDFDEYDKPGAERSRRRRGENDDDLESDLEEGDLLEEDWLSSKKNPSELSDEELNDDLLQSDEEDQNASGQAVSLNATLGLGTSGHLQDEDPDEGGYTDNAYEVTEGCQAGFSQAGEYEADDYQVEEEGLEYTGDQNCDEYQDEVLDLQIDEPLDDEFQVDEYSTEYSEEQTDQQEVAVEEHEDETEEQNSSQVTELEEVENENDPDAEPEQDANVKEESDEEEEDVEESRRLRFKTERKDDTVVRLSDAASKRRNIPETLELSEEAKADLQEFEEKERQRKQGRFGGRGRGGPRTDGGRGGMAGRGGIRGRGGAGGRGVGGRGDFPLFGMGGFRGDGGQGRINEQRPPLMQVNLGMQQLRMTTPLQHHHHQSRLPGARGGGGPGLFPDPGAPIPQQPLQLLMPHLSHRSPGPRTQHDTHGLRLLSSPPRHSNAHPNQHQQHQQHHPKNIHINPHFRGPSSSPVQVPSMPPVQNQPRPNIAPQRLPAPPDFQQHLQGNFGPPQRPLPSQEQWGGPPPHHQDQEHFFTGEPRFSGQHMFDQPGPAPLMNNSVLTISGQGPPSFPPQGGLGGPGFGPLGLGQNQGPQGGGVFQREPLRPGLAPQHTGPPGPPGPRAFVGHRQPFSPQQQGPPFSPQHMPFGMQVRQRGLLQQPLLHDPSLSHQSLHQHQHQQHRQDLPPQGLPPPQHQQHHHHHPRDHHPMVHLSQPHFRQSIQSSHRQMQSRPQGNQQRNNHARPRMTPPPPLQQIPPQRNSNLRELPIASSNNNNRPSVPSGQAKPVTRPMQNVRQGQAARSGPAGRGGPVAQGQGSARATQQPSVPGVKKESPAAQSSTTPEDPDEDEETRQYRLKIEEQKRLREEILKRKEQRRQMQAGERKRQLMERISGQNPNQTPNQTPQTQNPTQTPAAQPPQPVPSLISNGTPQNPSSGLSSPRPNVKARLQNTKPQPQASGWSGPQKPQNPGPDANQQGQWQPQQKRTITPQSTQRQGAVQTSPLEGHGLGQPQPGGKRTVMQRTNSIESPQVPHKVRLVKLLGEADAGPNTGPPQQQQQPIGRPAHQQRLGPIRKVTMATGGVQNQQQAGRGVANQTSRLVVRGRGRGRGGGRMMMPQNPRAQDCKPSTVCIEGLSTTTTTKQLMNLLNSIGPVEMFTMLPEQRKAIAKFVNPEHAASFQHSFHRHMIDLSHIDVSIIDG</sequence>
<feature type="region of interest" description="Disordered" evidence="1">
    <location>
        <begin position="1099"/>
        <end position="1121"/>
    </location>
</feature>
<feature type="compositionally biased region" description="Basic and acidic residues" evidence="1">
    <location>
        <begin position="848"/>
        <end position="868"/>
    </location>
</feature>
<feature type="compositionally biased region" description="Acidic residues" evidence="1">
    <location>
        <begin position="203"/>
        <end position="219"/>
    </location>
</feature>
<dbReference type="InterPro" id="IPR000504">
    <property type="entry name" value="RRM_dom"/>
</dbReference>
<dbReference type="EMBL" id="JAWDJR010000007">
    <property type="protein sequence ID" value="KAK9971859.1"/>
    <property type="molecule type" value="Genomic_DNA"/>
</dbReference>
<dbReference type="AlphaFoldDB" id="A0AAW2AE05"/>
<feature type="region of interest" description="Disordered" evidence="1">
    <location>
        <begin position="1"/>
        <end position="330"/>
    </location>
</feature>
<dbReference type="InterPro" id="IPR012677">
    <property type="entry name" value="Nucleotide-bd_a/b_plait_sf"/>
</dbReference>
<feature type="compositionally biased region" description="Gly residues" evidence="1">
    <location>
        <begin position="573"/>
        <end position="584"/>
    </location>
</feature>
<accession>A0AAW2AE05</accession>
<feature type="compositionally biased region" description="Acidic residues" evidence="1">
    <location>
        <begin position="125"/>
        <end position="137"/>
    </location>
</feature>
<organism evidence="3 4">
    <name type="scientific">Culter alburnus</name>
    <name type="common">Topmouth culter</name>
    <dbReference type="NCBI Taxonomy" id="194366"/>
    <lineage>
        <taxon>Eukaryota</taxon>
        <taxon>Metazoa</taxon>
        <taxon>Chordata</taxon>
        <taxon>Craniata</taxon>
        <taxon>Vertebrata</taxon>
        <taxon>Euteleostomi</taxon>
        <taxon>Actinopterygii</taxon>
        <taxon>Neopterygii</taxon>
        <taxon>Teleostei</taxon>
        <taxon>Ostariophysi</taxon>
        <taxon>Cypriniformes</taxon>
        <taxon>Xenocyprididae</taxon>
        <taxon>Xenocypridinae</taxon>
        <taxon>Culter</taxon>
    </lineage>
</organism>
<feature type="compositionally biased region" description="Basic residues" evidence="1">
    <location>
        <begin position="693"/>
        <end position="702"/>
    </location>
</feature>
<feature type="compositionally biased region" description="Acidic residues" evidence="1">
    <location>
        <begin position="56"/>
        <end position="73"/>
    </location>
</feature>
<feature type="compositionally biased region" description="Low complexity" evidence="1">
    <location>
        <begin position="466"/>
        <end position="483"/>
    </location>
</feature>
<gene>
    <name evidence="3" type="ORF">ABG768_025202</name>
</gene>
<dbReference type="PANTHER" id="PTHR22014:SF2">
    <property type="entry name" value="RNA-BINDING PROTEIN 33"/>
    <property type="match status" value="1"/>
</dbReference>
<reference evidence="3 4" key="1">
    <citation type="submission" date="2024-05" db="EMBL/GenBank/DDBJ databases">
        <title>A high-quality chromosomal-level genome assembly of Topmouth culter (Culter alburnus).</title>
        <authorList>
            <person name="Zhao H."/>
        </authorList>
    </citation>
    <scope>NUCLEOTIDE SEQUENCE [LARGE SCALE GENOMIC DNA]</scope>
    <source>
        <strain evidence="3">CATC2023</strain>
        <tissue evidence="3">Muscle</tissue>
    </source>
</reference>
<evidence type="ECO:0000313" key="4">
    <source>
        <dbReference type="Proteomes" id="UP001479290"/>
    </source>
</evidence>
<feature type="compositionally biased region" description="Low complexity" evidence="1">
    <location>
        <begin position="767"/>
        <end position="778"/>
    </location>
</feature>
<feature type="compositionally biased region" description="Polar residues" evidence="1">
    <location>
        <begin position="713"/>
        <end position="736"/>
    </location>
</feature>
<feature type="compositionally biased region" description="Polar residues" evidence="1">
    <location>
        <begin position="945"/>
        <end position="999"/>
    </location>
</feature>
<feature type="compositionally biased region" description="Low complexity" evidence="1">
    <location>
        <begin position="627"/>
        <end position="636"/>
    </location>
</feature>
<feature type="compositionally biased region" description="Low complexity" evidence="1">
    <location>
        <begin position="1044"/>
        <end position="1062"/>
    </location>
</feature>
<evidence type="ECO:0000313" key="3">
    <source>
        <dbReference type="EMBL" id="KAK9971859.1"/>
    </source>
</evidence>
<feature type="compositionally biased region" description="Acidic residues" evidence="1">
    <location>
        <begin position="28"/>
        <end position="46"/>
    </location>
</feature>
<feature type="region of interest" description="Disordered" evidence="1">
    <location>
        <begin position="372"/>
        <end position="532"/>
    </location>
</feature>
<feature type="compositionally biased region" description="Polar residues" evidence="1">
    <location>
        <begin position="811"/>
        <end position="822"/>
    </location>
</feature>
<feature type="compositionally biased region" description="Acidic residues" evidence="1">
    <location>
        <begin position="226"/>
        <end position="235"/>
    </location>
</feature>
<protein>
    <recommendedName>
        <fullName evidence="2">RRM domain-containing protein</fullName>
    </recommendedName>
</protein>
<feature type="region of interest" description="Disordered" evidence="1">
    <location>
        <begin position="562"/>
        <end position="644"/>
    </location>
</feature>
<dbReference type="SMART" id="SM00360">
    <property type="entry name" value="RRM"/>
    <property type="match status" value="1"/>
</dbReference>
<name>A0AAW2AE05_CULAL</name>
<feature type="domain" description="RRM" evidence="2">
    <location>
        <begin position="1125"/>
        <end position="1192"/>
    </location>
</feature>
<keyword evidence="4" id="KW-1185">Reference proteome</keyword>
<feature type="compositionally biased region" description="Gly residues" evidence="1">
    <location>
        <begin position="292"/>
        <end position="330"/>
    </location>
</feature>
<feature type="compositionally biased region" description="Basic and acidic residues" evidence="1">
    <location>
        <begin position="272"/>
        <end position="288"/>
    </location>
</feature>
<feature type="compositionally biased region" description="Acidic residues" evidence="1">
    <location>
        <begin position="144"/>
        <end position="180"/>
    </location>
</feature>
<dbReference type="SUPFAM" id="SSF54928">
    <property type="entry name" value="RNA-binding domain, RBD"/>
    <property type="match status" value="1"/>
</dbReference>
<feature type="region of interest" description="Disordered" evidence="1">
    <location>
        <begin position="665"/>
        <end position="1015"/>
    </location>
</feature>